<dbReference type="VEuPathDB" id="FungiDB:PTTG_09776"/>
<dbReference type="Proteomes" id="UP000005240">
    <property type="component" value="Unassembled WGS sequence"/>
</dbReference>
<dbReference type="AlphaFoldDB" id="A0A0C4F9A6"/>
<sequence>MSDNTDRSRQSQHQDSSQNRSALNARSSSQGRHVLQPILPLQNPSSSSAANALAKSSGAWEMEALFDCFAKYSKSSSSSTGAAPADEGKAAVPEIVINPGTPQQSTKANKTPVNVTRSAVSESNSLSGLANNNLRLDDDTLWKFVFFSKLQRAINASAAPAAPTAAPPPPQPLLRELNITLHKWLLMVPKLEVSGTNYQTWLVMLQQAIQGTVGRKITLDDPDLILVDNKEILLKTAILATVDDNIKVSVAEEPSGLAGLQLISDTFTLRSRTAHIALVKDLLDTKFNHYNQSANLDAHFRVIENKVNQLLRSGFTLTKESFIGLLFHLSLPNLKILSFCQHREAD</sequence>
<evidence type="ECO:0000313" key="2">
    <source>
        <dbReference type="EMBL" id="OAV93806.1"/>
    </source>
</evidence>
<gene>
    <name evidence="2" type="ORF">PTTG_09776</name>
</gene>
<dbReference type="OrthoDB" id="2507115at2759"/>
<dbReference type="EnsemblFungi" id="PTTG_09776-t43_1">
    <property type="protein sequence ID" value="PTTG_09776-t43_1-p1"/>
    <property type="gene ID" value="PTTG_09776"/>
</dbReference>
<keyword evidence="4" id="KW-1185">Reference proteome</keyword>
<reference evidence="2" key="2">
    <citation type="submission" date="2016-05" db="EMBL/GenBank/DDBJ databases">
        <title>Comparative analysis highlights variable genome content of wheat rusts and divergence of the mating loci.</title>
        <authorList>
            <person name="Cuomo C.A."/>
            <person name="Bakkeren G."/>
            <person name="Szabo L."/>
            <person name="Khalil H."/>
            <person name="Joly D."/>
            <person name="Goldberg J."/>
            <person name="Young S."/>
            <person name="Zeng Q."/>
            <person name="Fellers J."/>
        </authorList>
    </citation>
    <scope>NUCLEOTIDE SEQUENCE [LARGE SCALE GENOMIC DNA]</scope>
    <source>
        <strain evidence="2">1-1 BBBD Race 1</strain>
    </source>
</reference>
<feature type="compositionally biased region" description="Polar residues" evidence="1">
    <location>
        <begin position="22"/>
        <end position="31"/>
    </location>
</feature>
<reference evidence="3" key="4">
    <citation type="submission" date="2025-05" db="UniProtKB">
        <authorList>
            <consortium name="EnsemblFungi"/>
        </authorList>
    </citation>
    <scope>IDENTIFICATION</scope>
    <source>
        <strain evidence="3">isolate 1-1 / race 1 (BBBD)</strain>
    </source>
</reference>
<evidence type="ECO:0000313" key="4">
    <source>
        <dbReference type="Proteomes" id="UP000005240"/>
    </source>
</evidence>
<reference evidence="3 4" key="3">
    <citation type="journal article" date="2017" name="G3 (Bethesda)">
        <title>Comparative analysis highlights variable genome content of wheat rusts and divergence of the mating loci.</title>
        <authorList>
            <person name="Cuomo C.A."/>
            <person name="Bakkeren G."/>
            <person name="Khalil H.B."/>
            <person name="Panwar V."/>
            <person name="Joly D."/>
            <person name="Linning R."/>
            <person name="Sakthikumar S."/>
            <person name="Song X."/>
            <person name="Adiconis X."/>
            <person name="Fan L."/>
            <person name="Goldberg J.M."/>
            <person name="Levin J.Z."/>
            <person name="Young S."/>
            <person name="Zeng Q."/>
            <person name="Anikster Y."/>
            <person name="Bruce M."/>
            <person name="Wang M."/>
            <person name="Yin C."/>
            <person name="McCallum B."/>
            <person name="Szabo L.J."/>
            <person name="Hulbert S."/>
            <person name="Chen X."/>
            <person name="Fellers J.P."/>
        </authorList>
    </citation>
    <scope>NUCLEOTIDE SEQUENCE</scope>
    <source>
        <strain evidence="3">isolate 1-1 / race 1 (BBBD)</strain>
        <strain evidence="4">Isolate 1-1 / race 1 (BBBD)</strain>
    </source>
</reference>
<dbReference type="EMBL" id="ADAS02000046">
    <property type="protein sequence ID" value="OAV93806.1"/>
    <property type="molecule type" value="Genomic_DNA"/>
</dbReference>
<organism evidence="2">
    <name type="scientific">Puccinia triticina (isolate 1-1 / race 1 (BBBD))</name>
    <name type="common">Brown leaf rust fungus</name>
    <dbReference type="NCBI Taxonomy" id="630390"/>
    <lineage>
        <taxon>Eukaryota</taxon>
        <taxon>Fungi</taxon>
        <taxon>Dikarya</taxon>
        <taxon>Basidiomycota</taxon>
        <taxon>Pucciniomycotina</taxon>
        <taxon>Pucciniomycetes</taxon>
        <taxon>Pucciniales</taxon>
        <taxon>Pucciniaceae</taxon>
        <taxon>Puccinia</taxon>
    </lineage>
</organism>
<accession>A0A0C4F9A6</accession>
<evidence type="ECO:0000313" key="3">
    <source>
        <dbReference type="EnsemblFungi" id="PTTG_09776-t43_1-p1"/>
    </source>
</evidence>
<name>A0A0C4F9A6_PUCT1</name>
<protein>
    <submittedName>
        <fullName evidence="2 3">Uncharacterized protein</fullName>
    </submittedName>
</protein>
<feature type="region of interest" description="Disordered" evidence="1">
    <location>
        <begin position="1"/>
        <end position="51"/>
    </location>
</feature>
<evidence type="ECO:0000256" key="1">
    <source>
        <dbReference type="SAM" id="MobiDB-lite"/>
    </source>
</evidence>
<proteinExistence type="predicted"/>
<feature type="compositionally biased region" description="Low complexity" evidence="1">
    <location>
        <begin position="11"/>
        <end position="21"/>
    </location>
</feature>
<reference evidence="2" key="1">
    <citation type="submission" date="2009-11" db="EMBL/GenBank/DDBJ databases">
        <authorList>
            <consortium name="The Broad Institute Genome Sequencing Platform"/>
            <person name="Ward D."/>
            <person name="Feldgarden M."/>
            <person name="Earl A."/>
            <person name="Young S.K."/>
            <person name="Zeng Q."/>
            <person name="Koehrsen M."/>
            <person name="Alvarado L."/>
            <person name="Berlin A."/>
            <person name="Bochicchio J."/>
            <person name="Borenstein D."/>
            <person name="Chapman S.B."/>
            <person name="Chen Z."/>
            <person name="Engels R."/>
            <person name="Freedman E."/>
            <person name="Gellesch M."/>
            <person name="Goldberg J."/>
            <person name="Griggs A."/>
            <person name="Gujja S."/>
            <person name="Heilman E."/>
            <person name="Heiman D."/>
            <person name="Hepburn T."/>
            <person name="Howarth C."/>
            <person name="Jen D."/>
            <person name="Larson L."/>
            <person name="Lewis B."/>
            <person name="Mehta T."/>
            <person name="Park D."/>
            <person name="Pearson M."/>
            <person name="Roberts A."/>
            <person name="Saif S."/>
            <person name="Shea T."/>
            <person name="Shenoy N."/>
            <person name="Sisk P."/>
            <person name="Stolte C."/>
            <person name="Sykes S."/>
            <person name="Thomson T."/>
            <person name="Walk T."/>
            <person name="White J."/>
            <person name="Yandava C."/>
            <person name="Izard J."/>
            <person name="Baranova O.V."/>
            <person name="Blanton J.M."/>
            <person name="Tanner A.C."/>
            <person name="Dewhirst F.E."/>
            <person name="Haas B."/>
            <person name="Nusbaum C."/>
            <person name="Birren B."/>
        </authorList>
    </citation>
    <scope>NUCLEOTIDE SEQUENCE [LARGE SCALE GENOMIC DNA]</scope>
    <source>
        <strain evidence="2">1-1 BBBD Race 1</strain>
    </source>
</reference>